<gene>
    <name evidence="2" type="ORF">DQQ01_08655</name>
</gene>
<dbReference type="Gene3D" id="3.40.630.30">
    <property type="match status" value="1"/>
</dbReference>
<keyword evidence="2" id="KW-0808">Transferase</keyword>
<dbReference type="SUPFAM" id="SSF55729">
    <property type="entry name" value="Acyl-CoA N-acyltransferases (Nat)"/>
    <property type="match status" value="1"/>
</dbReference>
<dbReference type="AlphaFoldDB" id="A0A2Z4UBI2"/>
<evidence type="ECO:0000259" key="1">
    <source>
        <dbReference type="PROSITE" id="PS51186"/>
    </source>
</evidence>
<keyword evidence="3" id="KW-1185">Reference proteome</keyword>
<dbReference type="KEGG" id="blau:DQQ01_08655"/>
<evidence type="ECO:0000313" key="2">
    <source>
        <dbReference type="EMBL" id="AWY98204.1"/>
    </source>
</evidence>
<feature type="domain" description="N-acetyltransferase" evidence="1">
    <location>
        <begin position="3"/>
        <end position="202"/>
    </location>
</feature>
<dbReference type="GO" id="GO:0016747">
    <property type="term" value="F:acyltransferase activity, transferring groups other than amino-acyl groups"/>
    <property type="evidence" value="ECO:0007669"/>
    <property type="project" value="InterPro"/>
</dbReference>
<dbReference type="PROSITE" id="PS51186">
    <property type="entry name" value="GNAT"/>
    <property type="match status" value="1"/>
</dbReference>
<dbReference type="InterPro" id="IPR016181">
    <property type="entry name" value="Acyl_CoA_acyltransferase"/>
</dbReference>
<reference evidence="3" key="1">
    <citation type="submission" date="2018-06" db="EMBL/GenBank/DDBJ databases">
        <title>Description of Blautia argi sp. nov., a new anaerobic isolated from dog feces.</title>
        <authorList>
            <person name="Chang Y.-H."/>
            <person name="Paek J."/>
            <person name="Shin Y."/>
        </authorList>
    </citation>
    <scope>NUCLEOTIDE SEQUENCE [LARGE SCALE GENOMIC DNA]</scope>
    <source>
        <strain evidence="3">KCTC 15426</strain>
    </source>
</reference>
<accession>A0A2Z4UBI2</accession>
<dbReference type="RefSeq" id="WP_111919693.1">
    <property type="nucleotide sequence ID" value="NZ_CAUWHR010000016.1"/>
</dbReference>
<sequence length="216" mass="24948">MNIILRPFQKDDIPALESIIRKTWKYDELCSPKTAALLAKVFLSSCLTNYTFSQVAVLGNRPVGILLGNYKPEHHCPFICRFRQATALIQLYLHKEGRKTMRIFQSVSGMDKKLLEETHKTYPAELALFAVDPVCRGKGVGKQLFQKFLCYMQKKKADSFYLYTDTSCNYGFYEHQGMTRRGEQKKTFLIEGQKADMCFFLYDFQMTEDAVKTPAI</sequence>
<dbReference type="EMBL" id="CP030280">
    <property type="protein sequence ID" value="AWY98204.1"/>
    <property type="molecule type" value="Genomic_DNA"/>
</dbReference>
<proteinExistence type="predicted"/>
<dbReference type="CDD" id="cd04301">
    <property type="entry name" value="NAT_SF"/>
    <property type="match status" value="1"/>
</dbReference>
<dbReference type="Proteomes" id="UP000250003">
    <property type="component" value="Chromosome"/>
</dbReference>
<organism evidence="2 3">
    <name type="scientific">Blautia argi</name>
    <dbReference type="NCBI Taxonomy" id="1912897"/>
    <lineage>
        <taxon>Bacteria</taxon>
        <taxon>Bacillati</taxon>
        <taxon>Bacillota</taxon>
        <taxon>Clostridia</taxon>
        <taxon>Lachnospirales</taxon>
        <taxon>Lachnospiraceae</taxon>
        <taxon>Blautia</taxon>
    </lineage>
</organism>
<evidence type="ECO:0000313" key="3">
    <source>
        <dbReference type="Proteomes" id="UP000250003"/>
    </source>
</evidence>
<dbReference type="Pfam" id="PF00583">
    <property type="entry name" value="Acetyltransf_1"/>
    <property type="match status" value="1"/>
</dbReference>
<dbReference type="InterPro" id="IPR000182">
    <property type="entry name" value="GNAT_dom"/>
</dbReference>
<name>A0A2Z4UBI2_9FIRM</name>
<protein>
    <submittedName>
        <fullName evidence="2">N-acetyltransferase</fullName>
    </submittedName>
</protein>
<dbReference type="OrthoDB" id="2243440at2"/>